<dbReference type="EMBL" id="FNXT01000274">
    <property type="protein sequence ID" value="SZX62977.1"/>
    <property type="molecule type" value="Genomic_DNA"/>
</dbReference>
<proteinExistence type="predicted"/>
<evidence type="ECO:0000256" key="2">
    <source>
        <dbReference type="SAM" id="Phobius"/>
    </source>
</evidence>
<keyword evidence="4" id="KW-1185">Reference proteome</keyword>
<accession>A0A383VBM6</accession>
<feature type="region of interest" description="Disordered" evidence="1">
    <location>
        <begin position="362"/>
        <end position="396"/>
    </location>
</feature>
<evidence type="ECO:0000313" key="4">
    <source>
        <dbReference type="Proteomes" id="UP000256970"/>
    </source>
</evidence>
<dbReference type="STRING" id="3088.A0A383VBM6"/>
<evidence type="ECO:0000313" key="3">
    <source>
        <dbReference type="EMBL" id="SZX62977.1"/>
    </source>
</evidence>
<protein>
    <submittedName>
        <fullName evidence="3">Uncharacterized protein</fullName>
    </submittedName>
</protein>
<feature type="transmembrane region" description="Helical" evidence="2">
    <location>
        <begin position="12"/>
        <end position="30"/>
    </location>
</feature>
<keyword evidence="2" id="KW-0812">Transmembrane</keyword>
<keyword evidence="2" id="KW-1133">Transmembrane helix</keyword>
<feature type="compositionally biased region" description="Low complexity" evidence="1">
    <location>
        <begin position="382"/>
        <end position="392"/>
    </location>
</feature>
<name>A0A383VBM6_TETOB</name>
<dbReference type="Pfam" id="PF04882">
    <property type="entry name" value="Peroxin-3"/>
    <property type="match status" value="1"/>
</dbReference>
<evidence type="ECO:0000256" key="1">
    <source>
        <dbReference type="SAM" id="MobiDB-lite"/>
    </source>
</evidence>
<dbReference type="PANTHER" id="PTHR28080">
    <property type="entry name" value="PEROXISOMAL BIOGENESIS FACTOR 3"/>
    <property type="match status" value="1"/>
</dbReference>
<organism evidence="3 4">
    <name type="scientific">Tetradesmus obliquus</name>
    <name type="common">Green alga</name>
    <name type="synonym">Acutodesmus obliquus</name>
    <dbReference type="NCBI Taxonomy" id="3088"/>
    <lineage>
        <taxon>Eukaryota</taxon>
        <taxon>Viridiplantae</taxon>
        <taxon>Chlorophyta</taxon>
        <taxon>core chlorophytes</taxon>
        <taxon>Chlorophyceae</taxon>
        <taxon>CS clade</taxon>
        <taxon>Sphaeropleales</taxon>
        <taxon>Scenedesmaceae</taxon>
        <taxon>Tetradesmus</taxon>
    </lineage>
</organism>
<sequence length="448" mass="48527">MSTFWRRHKRRIIAATALGAAGAAAAYYWWHSTEEQEQQRRQQEQLLATISNLHGAGQQQQQRRPAAAAAGPGGPADEEQQQQDALDDSLAQHFASIQELSDRQALEELLPRLQQVVGQATNYEPLRDQLRSPAAAALSSEQKLALWRGLAGHSFCRALGSVWLVPLMDLLVRLKLHIVGRHMYLESKLPQLQPQGGMAGGPYPALGGALRAANPYGRLALPPCLSDRAKEEFFRCDYFTDVGAGGLLHKLHCAVERSLAGVDFGGSMSQQDVESLVITMHAAFEESFVRVEDLWAAYLVPPGPAPVSMRTGSGVEALLSPVEAAMVDELNAELRDTLSDYRFVEALRAAVRHTSKSMGAYISSKMGGGGSSGGAPPDSAEQQQQQQQQQQQPGGAPVLRPFPYVVPIVAKSGNLLFDEAGRCTKGISQLRDVQALCASVFTFGPHIC</sequence>
<dbReference type="GO" id="GO:0005778">
    <property type="term" value="C:peroxisomal membrane"/>
    <property type="evidence" value="ECO:0007669"/>
    <property type="project" value="InterPro"/>
</dbReference>
<keyword evidence="2" id="KW-0472">Membrane</keyword>
<dbReference type="Proteomes" id="UP000256970">
    <property type="component" value="Unassembled WGS sequence"/>
</dbReference>
<feature type="compositionally biased region" description="Low complexity" evidence="1">
    <location>
        <begin position="55"/>
        <end position="70"/>
    </location>
</feature>
<feature type="region of interest" description="Disordered" evidence="1">
    <location>
        <begin position="55"/>
        <end position="84"/>
    </location>
</feature>
<dbReference type="GO" id="GO:0030674">
    <property type="term" value="F:protein-macromolecule adaptor activity"/>
    <property type="evidence" value="ECO:0007669"/>
    <property type="project" value="TreeGrafter"/>
</dbReference>
<gene>
    <name evidence="3" type="ORF">BQ4739_LOCUS3549</name>
</gene>
<dbReference type="AlphaFoldDB" id="A0A383VBM6"/>
<dbReference type="PANTHER" id="PTHR28080:SF1">
    <property type="entry name" value="PEROXISOMAL BIOGENESIS FACTOR 3"/>
    <property type="match status" value="1"/>
</dbReference>
<dbReference type="InterPro" id="IPR006966">
    <property type="entry name" value="Peroxin-3"/>
</dbReference>
<dbReference type="GO" id="GO:0045046">
    <property type="term" value="P:protein import into peroxisome membrane"/>
    <property type="evidence" value="ECO:0007669"/>
    <property type="project" value="TreeGrafter"/>
</dbReference>
<reference evidence="3 4" key="1">
    <citation type="submission" date="2016-10" db="EMBL/GenBank/DDBJ databases">
        <authorList>
            <person name="Cai Z."/>
        </authorList>
    </citation>
    <scope>NUCLEOTIDE SEQUENCE [LARGE SCALE GENOMIC DNA]</scope>
</reference>